<keyword evidence="10" id="KW-1185">Reference proteome</keyword>
<dbReference type="STRING" id="981085.W9R8P2"/>
<organism evidence="9 10">
    <name type="scientific">Morus notabilis</name>
    <dbReference type="NCBI Taxonomy" id="981085"/>
    <lineage>
        <taxon>Eukaryota</taxon>
        <taxon>Viridiplantae</taxon>
        <taxon>Streptophyta</taxon>
        <taxon>Embryophyta</taxon>
        <taxon>Tracheophyta</taxon>
        <taxon>Spermatophyta</taxon>
        <taxon>Magnoliopsida</taxon>
        <taxon>eudicotyledons</taxon>
        <taxon>Gunneridae</taxon>
        <taxon>Pentapetalae</taxon>
        <taxon>rosids</taxon>
        <taxon>fabids</taxon>
        <taxon>Rosales</taxon>
        <taxon>Moraceae</taxon>
        <taxon>Moreae</taxon>
        <taxon>Morus</taxon>
    </lineage>
</organism>
<reference evidence="10" key="1">
    <citation type="submission" date="2013-01" db="EMBL/GenBank/DDBJ databases">
        <title>Draft Genome Sequence of a Mulberry Tree, Morus notabilis C.K. Schneid.</title>
        <authorList>
            <person name="He N."/>
            <person name="Zhao S."/>
        </authorList>
    </citation>
    <scope>NUCLEOTIDE SEQUENCE</scope>
</reference>
<dbReference type="FunFam" id="1.20.140.40:FF:000006">
    <property type="entry name" value="Pectinesterase inhibitor 3"/>
    <property type="match status" value="1"/>
</dbReference>
<dbReference type="EMBL" id="KE344715">
    <property type="protein sequence ID" value="EXB76236.1"/>
    <property type="molecule type" value="Genomic_DNA"/>
</dbReference>
<evidence type="ECO:0000256" key="4">
    <source>
        <dbReference type="ARBA" id="ARBA00022729"/>
    </source>
</evidence>
<accession>W9R8P2</accession>
<evidence type="ECO:0000256" key="7">
    <source>
        <dbReference type="SAM" id="SignalP"/>
    </source>
</evidence>
<dbReference type="GO" id="GO:0004857">
    <property type="term" value="F:enzyme inhibitor activity"/>
    <property type="evidence" value="ECO:0007669"/>
    <property type="project" value="InterPro"/>
</dbReference>
<dbReference type="InterPro" id="IPR051955">
    <property type="entry name" value="PME_Inhibitor"/>
</dbReference>
<dbReference type="InterPro" id="IPR006501">
    <property type="entry name" value="Pectinesterase_inhib_dom"/>
</dbReference>
<dbReference type="PANTHER" id="PTHR31080">
    <property type="entry name" value="PECTINESTERASE INHIBITOR-LIKE"/>
    <property type="match status" value="1"/>
</dbReference>
<dbReference type="Proteomes" id="UP000030645">
    <property type="component" value="Unassembled WGS sequence"/>
</dbReference>
<keyword evidence="2" id="KW-0052">Apoplast</keyword>
<feature type="signal peptide" evidence="7">
    <location>
        <begin position="1"/>
        <end position="21"/>
    </location>
</feature>
<dbReference type="CDD" id="cd15798">
    <property type="entry name" value="PMEI-like_3"/>
    <property type="match status" value="1"/>
</dbReference>
<dbReference type="AlphaFoldDB" id="W9R8P2"/>
<evidence type="ECO:0000313" key="9">
    <source>
        <dbReference type="EMBL" id="EXB76236.1"/>
    </source>
</evidence>
<evidence type="ECO:0000259" key="8">
    <source>
        <dbReference type="SMART" id="SM00856"/>
    </source>
</evidence>
<evidence type="ECO:0000256" key="2">
    <source>
        <dbReference type="ARBA" id="ARBA00022523"/>
    </source>
</evidence>
<dbReference type="NCBIfam" id="TIGR01614">
    <property type="entry name" value="PME_inhib"/>
    <property type="match status" value="1"/>
</dbReference>
<comment type="subcellular location">
    <subcellularLocation>
        <location evidence="1">Secreted</location>
        <location evidence="1">Extracellular space</location>
        <location evidence="1">Apoplast</location>
    </subcellularLocation>
</comment>
<evidence type="ECO:0000313" key="10">
    <source>
        <dbReference type="Proteomes" id="UP000030645"/>
    </source>
</evidence>
<evidence type="ECO:0000256" key="3">
    <source>
        <dbReference type="ARBA" id="ARBA00022525"/>
    </source>
</evidence>
<sequence>MADLRLPLLLIFLSIFYTTSATKANHTFHGRSRARAYIEAACRDTRYPDLCLRCLSGYVDRANATIHSSKDLAEYALSISLYRARYTRAFLVKVAKELKAMKAEEYLAVKDCLDQINLSVEQLSMSIKELRRLGHETKGDHDTIYWHISNVEAWVSSALTDASNCVDAFPGRRMSKLKATVKGKVQNVAELTSNALALFHRYAARYRGATAAATKP</sequence>
<evidence type="ECO:0000256" key="1">
    <source>
        <dbReference type="ARBA" id="ARBA00004271"/>
    </source>
</evidence>
<dbReference type="Gene3D" id="1.20.140.40">
    <property type="entry name" value="Invertase/pectin methylesterase inhibitor family protein"/>
    <property type="match status" value="1"/>
</dbReference>
<dbReference type="PANTHER" id="PTHR31080:SF12">
    <property type="entry name" value="PLANT INVERTASE_PECTIN METHYLESTERASE INHIBITOR"/>
    <property type="match status" value="1"/>
</dbReference>
<dbReference type="SUPFAM" id="SSF101148">
    <property type="entry name" value="Plant invertase/pectin methylesterase inhibitor"/>
    <property type="match status" value="1"/>
</dbReference>
<evidence type="ECO:0000256" key="5">
    <source>
        <dbReference type="ARBA" id="ARBA00023157"/>
    </source>
</evidence>
<gene>
    <name evidence="9" type="ORF">L484_025590</name>
</gene>
<comment type="similarity">
    <text evidence="6">Belongs to the PMEI family.</text>
</comment>
<dbReference type="SMART" id="SM00856">
    <property type="entry name" value="PMEI"/>
    <property type="match status" value="1"/>
</dbReference>
<name>W9R8P2_9ROSA</name>
<dbReference type="OrthoDB" id="1430376at2759"/>
<keyword evidence="4 7" id="KW-0732">Signal</keyword>
<dbReference type="eggNOG" id="ENOG502S2SH">
    <property type="taxonomic scope" value="Eukaryota"/>
</dbReference>
<feature type="domain" description="Pectinesterase inhibitor" evidence="8">
    <location>
        <begin position="33"/>
        <end position="198"/>
    </location>
</feature>
<dbReference type="Pfam" id="PF04043">
    <property type="entry name" value="PMEI"/>
    <property type="match status" value="1"/>
</dbReference>
<dbReference type="InterPro" id="IPR035513">
    <property type="entry name" value="Invertase/methylesterase_inhib"/>
</dbReference>
<keyword evidence="3" id="KW-0964">Secreted</keyword>
<dbReference type="GO" id="GO:0048046">
    <property type="term" value="C:apoplast"/>
    <property type="evidence" value="ECO:0007669"/>
    <property type="project" value="UniProtKB-SubCell"/>
</dbReference>
<dbReference type="KEGG" id="mnt:21408280"/>
<evidence type="ECO:0000256" key="6">
    <source>
        <dbReference type="ARBA" id="ARBA00038471"/>
    </source>
</evidence>
<protein>
    <submittedName>
        <fullName evidence="9">21 kDa protein</fullName>
    </submittedName>
</protein>
<feature type="chain" id="PRO_5004932427" evidence="7">
    <location>
        <begin position="22"/>
        <end position="216"/>
    </location>
</feature>
<proteinExistence type="inferred from homology"/>
<keyword evidence="5" id="KW-1015">Disulfide bond</keyword>